<gene>
    <name evidence="3" type="primary">LOC120269063</name>
</gene>
<dbReference type="GO" id="GO:0006355">
    <property type="term" value="P:regulation of DNA-templated transcription"/>
    <property type="evidence" value="ECO:0007669"/>
    <property type="project" value="InterPro"/>
</dbReference>
<accession>A0AB40BXS7</accession>
<dbReference type="SUPFAM" id="SSF50978">
    <property type="entry name" value="WD40 repeat-like"/>
    <property type="match status" value="1"/>
</dbReference>
<dbReference type="Gene3D" id="2.130.10.10">
    <property type="entry name" value="YVTN repeat-like/Quinoprotein amine dehydrogenase"/>
    <property type="match status" value="1"/>
</dbReference>
<protein>
    <submittedName>
        <fullName evidence="3">Protein TPR1-like</fullName>
    </submittedName>
</protein>
<dbReference type="InterPro" id="IPR027728">
    <property type="entry name" value="Topless_fam"/>
</dbReference>
<keyword evidence="2" id="KW-1185">Reference proteome</keyword>
<evidence type="ECO:0000313" key="2">
    <source>
        <dbReference type="Proteomes" id="UP001515500"/>
    </source>
</evidence>
<dbReference type="GeneID" id="120269063"/>
<dbReference type="RefSeq" id="XP_039132285.1">
    <property type="nucleotide sequence ID" value="XM_039276351.1"/>
</dbReference>
<feature type="compositionally biased region" description="Polar residues" evidence="1">
    <location>
        <begin position="89"/>
        <end position="102"/>
    </location>
</feature>
<dbReference type="Proteomes" id="UP001515500">
    <property type="component" value="Chromosome 9"/>
</dbReference>
<dbReference type="PANTHER" id="PTHR44083">
    <property type="entry name" value="TOPLESS-RELATED PROTEIN 1-RELATED"/>
    <property type="match status" value="1"/>
</dbReference>
<proteinExistence type="predicted"/>
<sequence>MTNDVSDTNPEEAVPCIAFSKNGSYVMPACGGKVSLFNMMTFKVKTKMIGHLKRITGLAFKNNLIILVSFGADAQANHQKHQKAVKNLGESTSKNSNQGSCF</sequence>
<dbReference type="AlphaFoldDB" id="A0AB40BXS7"/>
<dbReference type="PANTHER" id="PTHR44083:SF2">
    <property type="entry name" value="TOPLESS-RELATED PROTEIN 3"/>
    <property type="match status" value="1"/>
</dbReference>
<evidence type="ECO:0000256" key="1">
    <source>
        <dbReference type="SAM" id="MobiDB-lite"/>
    </source>
</evidence>
<name>A0AB40BXS7_DIOCR</name>
<feature type="region of interest" description="Disordered" evidence="1">
    <location>
        <begin position="81"/>
        <end position="102"/>
    </location>
</feature>
<dbReference type="InterPro" id="IPR036322">
    <property type="entry name" value="WD40_repeat_dom_sf"/>
</dbReference>
<reference evidence="3" key="1">
    <citation type="submission" date="2025-08" db="UniProtKB">
        <authorList>
            <consortium name="RefSeq"/>
        </authorList>
    </citation>
    <scope>IDENTIFICATION</scope>
</reference>
<evidence type="ECO:0000313" key="3">
    <source>
        <dbReference type="RefSeq" id="XP_039132285.1"/>
    </source>
</evidence>
<organism evidence="2 3">
    <name type="scientific">Dioscorea cayennensis subsp. rotundata</name>
    <name type="common">White Guinea yam</name>
    <name type="synonym">Dioscorea rotundata</name>
    <dbReference type="NCBI Taxonomy" id="55577"/>
    <lineage>
        <taxon>Eukaryota</taxon>
        <taxon>Viridiplantae</taxon>
        <taxon>Streptophyta</taxon>
        <taxon>Embryophyta</taxon>
        <taxon>Tracheophyta</taxon>
        <taxon>Spermatophyta</taxon>
        <taxon>Magnoliopsida</taxon>
        <taxon>Liliopsida</taxon>
        <taxon>Dioscoreales</taxon>
        <taxon>Dioscoreaceae</taxon>
        <taxon>Dioscorea</taxon>
    </lineage>
</organism>
<dbReference type="InterPro" id="IPR015943">
    <property type="entry name" value="WD40/YVTN_repeat-like_dom_sf"/>
</dbReference>